<evidence type="ECO:0000313" key="14">
    <source>
        <dbReference type="Proteomes" id="UP000683360"/>
    </source>
</evidence>
<dbReference type="GO" id="GO:0005789">
    <property type="term" value="C:endoplasmic reticulum membrane"/>
    <property type="evidence" value="ECO:0007669"/>
    <property type="project" value="UniProtKB-SubCell"/>
</dbReference>
<evidence type="ECO:0000256" key="6">
    <source>
        <dbReference type="ARBA" id="ARBA00022824"/>
    </source>
</evidence>
<dbReference type="PANTHER" id="PTHR13190">
    <property type="entry name" value="AUTOPHAGY-RELATED 2, ISOFORM A"/>
    <property type="match status" value="1"/>
</dbReference>
<evidence type="ECO:0000313" key="13">
    <source>
        <dbReference type="EMBL" id="CAG2255465.1"/>
    </source>
</evidence>
<sequence>MPWTFPWSDYVKKRACRYLLQHYLGQFLKEKLTLDQLSVNLSSGKGNITQLDLNVESLNEALESSNIPLEVVDGFIHEISVSVPWTCLIQKSTELEITGLEITLQPKQRNQHAGGLESMLSSTMSMTSSLKIAEDCLKRTTSEESLAEDTSQPYEGVQIFAQTIDSVLSRVKVTLNDTVIRLEHLPMQAETGVALEIRIKRIEYFDDLALDEGSSVDDMHKWEPSAISHKNISMEGIQIFCDEFTILSRQYSSPDIGSDPSSPVSPSVSSIIKKHKLVQNKYEFVFHSTSSTLSSVPPFSQSEPSSSLPSPDSDPIQVAVITGKNTLKLKVEMECELGAVHLLLCPKQFHALWALADGLSSPGGEDQFYAVGQHKDMESSFTSQTSYSTVSTVRSGGTEHRKPKDPMKKILDDPSAEFSHYRLRLAFFSVALLHDNPCSKVEHGQTRTQENNIKDLSTSYFQKVFTIATAARGDMKSLRKSFVEVLKYDHIRLLGKPLTVDCTEKTIPTHHTMTVDVTVGMFEMVECLFDRRDKTAMPTYTEVSE</sequence>
<evidence type="ECO:0000256" key="5">
    <source>
        <dbReference type="ARBA" id="ARBA00022448"/>
    </source>
</evidence>
<comment type="subcellular location">
    <subcellularLocation>
        <location evidence="1">Endoplasmic reticulum membrane</location>
        <topology evidence="1">Peripheral membrane protein</topology>
    </subcellularLocation>
    <subcellularLocation>
        <location evidence="2">Preautophagosomal structure membrane</location>
        <topology evidence="2">Peripheral membrane protein</topology>
    </subcellularLocation>
</comment>
<evidence type="ECO:0000256" key="8">
    <source>
        <dbReference type="ARBA" id="ARBA00023055"/>
    </source>
</evidence>
<feature type="compositionally biased region" description="Low complexity" evidence="12">
    <location>
        <begin position="294"/>
        <end position="314"/>
    </location>
</feature>
<evidence type="ECO:0000256" key="3">
    <source>
        <dbReference type="ARBA" id="ARBA00009714"/>
    </source>
</evidence>
<organism evidence="13 14">
    <name type="scientific">Mytilus edulis</name>
    <name type="common">Blue mussel</name>
    <dbReference type="NCBI Taxonomy" id="6550"/>
    <lineage>
        <taxon>Eukaryota</taxon>
        <taxon>Metazoa</taxon>
        <taxon>Spiralia</taxon>
        <taxon>Lophotrochozoa</taxon>
        <taxon>Mollusca</taxon>
        <taxon>Bivalvia</taxon>
        <taxon>Autobranchia</taxon>
        <taxon>Pteriomorphia</taxon>
        <taxon>Mytilida</taxon>
        <taxon>Mytiloidea</taxon>
        <taxon>Mytilidae</taxon>
        <taxon>Mytilinae</taxon>
        <taxon>Mytilus</taxon>
    </lineage>
</organism>
<evidence type="ECO:0000256" key="10">
    <source>
        <dbReference type="ARBA" id="ARBA00024479"/>
    </source>
</evidence>
<dbReference type="GO" id="GO:0006869">
    <property type="term" value="P:lipid transport"/>
    <property type="evidence" value="ECO:0007669"/>
    <property type="project" value="UniProtKB-KW"/>
</dbReference>
<proteinExistence type="inferred from homology"/>
<dbReference type="Pfam" id="PF13329">
    <property type="entry name" value="ATG2_CAD"/>
    <property type="match status" value="1"/>
</dbReference>
<keyword evidence="14" id="KW-1185">Reference proteome</keyword>
<dbReference type="PANTHER" id="PTHR13190:SF1">
    <property type="entry name" value="AUTOPHAGY-RELATED 2, ISOFORM A"/>
    <property type="match status" value="1"/>
</dbReference>
<keyword evidence="8" id="KW-0445">Lipid transport</keyword>
<evidence type="ECO:0000256" key="2">
    <source>
        <dbReference type="ARBA" id="ARBA00004623"/>
    </source>
</evidence>
<dbReference type="EMBL" id="CAJPWZ010003272">
    <property type="protein sequence ID" value="CAG2255465.1"/>
    <property type="molecule type" value="Genomic_DNA"/>
</dbReference>
<keyword evidence="5" id="KW-0813">Transport</keyword>
<comment type="catalytic activity">
    <reaction evidence="11">
        <text>a 1,2-diacyl-sn-glycero-3-phosphoethanolamine(in) = a 1,2-diacyl-sn-glycero-3-phosphoethanolamine(out)</text>
        <dbReference type="Rhea" id="RHEA:38895"/>
        <dbReference type="ChEBI" id="CHEBI:64612"/>
    </reaction>
</comment>
<evidence type="ECO:0000256" key="12">
    <source>
        <dbReference type="SAM" id="MobiDB-lite"/>
    </source>
</evidence>
<protein>
    <recommendedName>
        <fullName evidence="4">Autophagy-related protein 2</fullName>
    </recommendedName>
</protein>
<accession>A0A8S3VDW5</accession>
<comment type="caution">
    <text evidence="13">The sequence shown here is derived from an EMBL/GenBank/DDBJ whole genome shotgun (WGS) entry which is preliminary data.</text>
</comment>
<dbReference type="InterPro" id="IPR026849">
    <property type="entry name" value="ATG2"/>
</dbReference>
<comment type="similarity">
    <text evidence="3">Belongs to the ATG2 family.</text>
</comment>
<evidence type="ECO:0000256" key="7">
    <source>
        <dbReference type="ARBA" id="ARBA00023006"/>
    </source>
</evidence>
<gene>
    <name evidence="13" type="ORF">MEDL_66923</name>
</gene>
<dbReference type="OrthoDB" id="18982at2759"/>
<name>A0A8S3VDW5_MYTED</name>
<feature type="region of interest" description="Disordered" evidence="12">
    <location>
        <begin position="293"/>
        <end position="314"/>
    </location>
</feature>
<dbReference type="GO" id="GO:0061709">
    <property type="term" value="P:reticulophagy"/>
    <property type="evidence" value="ECO:0007669"/>
    <property type="project" value="TreeGrafter"/>
</dbReference>
<dbReference type="GO" id="GO:0061723">
    <property type="term" value="P:glycophagy"/>
    <property type="evidence" value="ECO:0007669"/>
    <property type="project" value="TreeGrafter"/>
</dbReference>
<keyword evidence="7" id="KW-0072">Autophagy</keyword>
<dbReference type="AlphaFoldDB" id="A0A8S3VDW5"/>
<dbReference type="GO" id="GO:0032266">
    <property type="term" value="F:phosphatidylinositol-3-phosphate binding"/>
    <property type="evidence" value="ECO:0007669"/>
    <property type="project" value="TreeGrafter"/>
</dbReference>
<dbReference type="GO" id="GO:0043495">
    <property type="term" value="F:protein-membrane adaptor activity"/>
    <property type="evidence" value="ECO:0007669"/>
    <property type="project" value="TreeGrafter"/>
</dbReference>
<evidence type="ECO:0000256" key="11">
    <source>
        <dbReference type="ARBA" id="ARBA00024615"/>
    </source>
</evidence>
<dbReference type="GO" id="GO:0000422">
    <property type="term" value="P:autophagy of mitochondrion"/>
    <property type="evidence" value="ECO:0007669"/>
    <property type="project" value="TreeGrafter"/>
</dbReference>
<comment type="catalytic activity">
    <reaction evidence="10">
        <text>a 1,2-diacyl-sn-glycero-3-phospho-L-serine(in) = a 1,2-diacyl-sn-glycero-3-phospho-L-serine(out)</text>
        <dbReference type="Rhea" id="RHEA:38663"/>
        <dbReference type="ChEBI" id="CHEBI:57262"/>
    </reaction>
</comment>
<reference evidence="13" key="1">
    <citation type="submission" date="2021-03" db="EMBL/GenBank/DDBJ databases">
        <authorList>
            <person name="Bekaert M."/>
        </authorList>
    </citation>
    <scope>NUCLEOTIDE SEQUENCE</scope>
</reference>
<keyword evidence="6" id="KW-0256">Endoplasmic reticulum</keyword>
<evidence type="ECO:0000256" key="9">
    <source>
        <dbReference type="ARBA" id="ARBA00023136"/>
    </source>
</evidence>
<evidence type="ECO:0000256" key="1">
    <source>
        <dbReference type="ARBA" id="ARBA00004406"/>
    </source>
</evidence>
<evidence type="ECO:0000256" key="4">
    <source>
        <dbReference type="ARBA" id="ARBA00018070"/>
    </source>
</evidence>
<dbReference type="GO" id="GO:0000045">
    <property type="term" value="P:autophagosome assembly"/>
    <property type="evidence" value="ECO:0007669"/>
    <property type="project" value="TreeGrafter"/>
</dbReference>
<dbReference type="GO" id="GO:0061908">
    <property type="term" value="C:phagophore"/>
    <property type="evidence" value="ECO:0007669"/>
    <property type="project" value="TreeGrafter"/>
</dbReference>
<dbReference type="GO" id="GO:0034727">
    <property type="term" value="P:piecemeal microautophagy of the nucleus"/>
    <property type="evidence" value="ECO:0007669"/>
    <property type="project" value="TreeGrafter"/>
</dbReference>
<keyword evidence="9" id="KW-0472">Membrane</keyword>
<dbReference type="GO" id="GO:0034045">
    <property type="term" value="C:phagophore assembly site membrane"/>
    <property type="evidence" value="ECO:0007669"/>
    <property type="project" value="UniProtKB-SubCell"/>
</dbReference>
<dbReference type="Proteomes" id="UP000683360">
    <property type="component" value="Unassembled WGS sequence"/>
</dbReference>